<evidence type="ECO:0000256" key="8">
    <source>
        <dbReference type="ARBA" id="ARBA00023136"/>
    </source>
</evidence>
<dbReference type="PANTHER" id="PTHR30558">
    <property type="entry name" value="EXBD MEMBRANE COMPONENT OF PMF-DRIVEN MACROMOLECULE IMPORT SYSTEM"/>
    <property type="match status" value="1"/>
</dbReference>
<dbReference type="Proteomes" id="UP001061302">
    <property type="component" value="Chromosome"/>
</dbReference>
<evidence type="ECO:0000256" key="1">
    <source>
        <dbReference type="ARBA" id="ARBA00004162"/>
    </source>
</evidence>
<keyword evidence="10" id="KW-0813">Transport</keyword>
<organism evidence="12 13">
    <name type="scientific">Chitiniphilus purpureus</name>
    <dbReference type="NCBI Taxonomy" id="2981137"/>
    <lineage>
        <taxon>Bacteria</taxon>
        <taxon>Pseudomonadati</taxon>
        <taxon>Pseudomonadota</taxon>
        <taxon>Betaproteobacteria</taxon>
        <taxon>Neisseriales</taxon>
        <taxon>Chitinibacteraceae</taxon>
        <taxon>Chitiniphilus</taxon>
    </lineage>
</organism>
<dbReference type="Pfam" id="PF02472">
    <property type="entry name" value="ExbD"/>
    <property type="match status" value="1"/>
</dbReference>
<dbReference type="PANTHER" id="PTHR30558:SF7">
    <property type="entry name" value="TOL-PAL SYSTEM PROTEIN TOLR"/>
    <property type="match status" value="1"/>
</dbReference>
<evidence type="ECO:0000313" key="13">
    <source>
        <dbReference type="Proteomes" id="UP001061302"/>
    </source>
</evidence>
<dbReference type="InterPro" id="IPR003400">
    <property type="entry name" value="ExbD"/>
</dbReference>
<keyword evidence="7 11" id="KW-1133">Transmembrane helix</keyword>
<comment type="subcellular location">
    <subcellularLocation>
        <location evidence="1">Cell membrane</location>
        <topology evidence="1">Single-pass membrane protein</topology>
    </subcellularLocation>
    <subcellularLocation>
        <location evidence="10">Cell membrane</location>
        <topology evidence="10">Single-pass type II membrane protein</topology>
    </subcellularLocation>
</comment>
<proteinExistence type="inferred from homology"/>
<keyword evidence="5" id="KW-0132">Cell division</keyword>
<dbReference type="EMBL" id="CP106753">
    <property type="protein sequence ID" value="UXY15642.1"/>
    <property type="molecule type" value="Genomic_DNA"/>
</dbReference>
<dbReference type="NCBIfam" id="TIGR02801">
    <property type="entry name" value="tolR"/>
    <property type="match status" value="1"/>
</dbReference>
<name>A0ABY6DMQ8_9NEIS</name>
<evidence type="ECO:0000256" key="3">
    <source>
        <dbReference type="ARBA" id="ARBA00022475"/>
    </source>
</evidence>
<comment type="similarity">
    <text evidence="2 10">Belongs to the ExbD/TolR family.</text>
</comment>
<keyword evidence="9" id="KW-0131">Cell cycle</keyword>
<evidence type="ECO:0000256" key="10">
    <source>
        <dbReference type="RuleBase" id="RU003879"/>
    </source>
</evidence>
<evidence type="ECO:0000256" key="2">
    <source>
        <dbReference type="ARBA" id="ARBA00005811"/>
    </source>
</evidence>
<protein>
    <submittedName>
        <fullName evidence="12">Protein TolR</fullName>
    </submittedName>
</protein>
<keyword evidence="4" id="KW-0997">Cell inner membrane</keyword>
<keyword evidence="8 11" id="KW-0472">Membrane</keyword>
<evidence type="ECO:0000313" key="12">
    <source>
        <dbReference type="EMBL" id="UXY15642.1"/>
    </source>
</evidence>
<evidence type="ECO:0000256" key="7">
    <source>
        <dbReference type="ARBA" id="ARBA00022989"/>
    </source>
</evidence>
<keyword evidence="10" id="KW-0653">Protein transport</keyword>
<keyword evidence="3" id="KW-1003">Cell membrane</keyword>
<evidence type="ECO:0000256" key="5">
    <source>
        <dbReference type="ARBA" id="ARBA00022618"/>
    </source>
</evidence>
<reference evidence="12" key="1">
    <citation type="submission" date="2022-10" db="EMBL/GenBank/DDBJ databases">
        <title>Chitiniphilus purpureus sp. nov., a novel chitin-degrading bacterium isolated from crawfish pond sediment.</title>
        <authorList>
            <person name="Li K."/>
        </authorList>
    </citation>
    <scope>NUCLEOTIDE SEQUENCE</scope>
    <source>
        <strain evidence="12">CD1</strain>
    </source>
</reference>
<sequence length="142" mass="15519">MAAHRRPRRAMNEINVVPYIDVMLVLLVIFMVTAPMMQQGTINLPTVGAATDREVRDRPLRVQIDGEGQFKLIDDGGASQSAPDATALATLVTARLAERPDRPVVIAADKGVKYELVMSVMDALKQARVARVGLLVEQRSGR</sequence>
<evidence type="ECO:0000256" key="6">
    <source>
        <dbReference type="ARBA" id="ARBA00022692"/>
    </source>
</evidence>
<dbReference type="Gene3D" id="3.30.420.270">
    <property type="match status" value="1"/>
</dbReference>
<accession>A0ABY6DMQ8</accession>
<feature type="transmembrane region" description="Helical" evidence="11">
    <location>
        <begin position="16"/>
        <end position="37"/>
    </location>
</feature>
<gene>
    <name evidence="12" type="primary">tolR</name>
    <name evidence="12" type="ORF">N8I74_01100</name>
</gene>
<keyword evidence="6 10" id="KW-0812">Transmembrane</keyword>
<evidence type="ECO:0000256" key="4">
    <source>
        <dbReference type="ARBA" id="ARBA00022519"/>
    </source>
</evidence>
<evidence type="ECO:0000256" key="11">
    <source>
        <dbReference type="SAM" id="Phobius"/>
    </source>
</evidence>
<dbReference type="RefSeq" id="WP_263125068.1">
    <property type="nucleotide sequence ID" value="NZ_CP106753.1"/>
</dbReference>
<dbReference type="InterPro" id="IPR014168">
    <property type="entry name" value="Tol-Pal_TolR"/>
</dbReference>
<evidence type="ECO:0000256" key="9">
    <source>
        <dbReference type="ARBA" id="ARBA00023306"/>
    </source>
</evidence>
<keyword evidence="13" id="KW-1185">Reference proteome</keyword>